<keyword evidence="2" id="KW-0238">DNA-binding</keyword>
<dbReference type="Gene3D" id="1.10.10.10">
    <property type="entry name" value="Winged helix-like DNA-binding domain superfamily/Winged helix DNA-binding domain"/>
    <property type="match status" value="1"/>
</dbReference>
<protein>
    <submittedName>
        <fullName evidence="5">Transcriptional regulator, TrmB</fullName>
    </submittedName>
</protein>
<dbReference type="GO" id="GO:0003700">
    <property type="term" value="F:DNA-binding transcription factor activity"/>
    <property type="evidence" value="ECO:0007669"/>
    <property type="project" value="InterPro"/>
</dbReference>
<dbReference type="RefSeq" id="WP_015712446.1">
    <property type="nucleotide sequence ID" value="NC_015577.1"/>
</dbReference>
<evidence type="ECO:0000256" key="2">
    <source>
        <dbReference type="ARBA" id="ARBA00023125"/>
    </source>
</evidence>
<dbReference type="AlphaFoldDB" id="F5YAG0"/>
<reference evidence="6" key="1">
    <citation type="submission" date="2009-12" db="EMBL/GenBank/DDBJ databases">
        <title>Complete sequence of Treponema azotonutricium strain ZAS-9.</title>
        <authorList>
            <person name="Tetu S.G."/>
            <person name="Matson E."/>
            <person name="Ren Q."/>
            <person name="Seshadri R."/>
            <person name="Elbourne L."/>
            <person name="Hassan K.A."/>
            <person name="Durkin A."/>
            <person name="Radune D."/>
            <person name="Mohamoud Y."/>
            <person name="Shay R."/>
            <person name="Jin S."/>
            <person name="Zhang X."/>
            <person name="Lucey K."/>
            <person name="Ballor N.R."/>
            <person name="Ottesen E."/>
            <person name="Rosenthal R."/>
            <person name="Allen A."/>
            <person name="Leadbetter J.R."/>
            <person name="Paulsen I.T."/>
        </authorList>
    </citation>
    <scope>NUCLEOTIDE SEQUENCE [LARGE SCALE GENOMIC DNA]</scope>
    <source>
        <strain evidence="6">ATCC BAA-888 / DSM 13862 / ZAS-9</strain>
    </source>
</reference>
<accession>F5YAG0</accession>
<evidence type="ECO:0000313" key="5">
    <source>
        <dbReference type="EMBL" id="AEF83262.1"/>
    </source>
</evidence>
<keyword evidence="1" id="KW-0805">Transcription regulation</keyword>
<keyword evidence="6" id="KW-1185">Reference proteome</keyword>
<evidence type="ECO:0000313" key="6">
    <source>
        <dbReference type="Proteomes" id="UP000009222"/>
    </source>
</evidence>
<dbReference type="STRING" id="545695.TREAZ_3110"/>
<dbReference type="eggNOG" id="COG4189">
    <property type="taxonomic scope" value="Bacteria"/>
</dbReference>
<proteinExistence type="predicted"/>
<dbReference type="PANTHER" id="PTHR43132:SF2">
    <property type="entry name" value="ARSENICAL RESISTANCE OPERON REPRESSOR ARSR-RELATED"/>
    <property type="match status" value="1"/>
</dbReference>
<feature type="domain" description="HTH arsR-type" evidence="4">
    <location>
        <begin position="18"/>
        <end position="97"/>
    </location>
</feature>
<dbReference type="Proteomes" id="UP000009222">
    <property type="component" value="Chromosome"/>
</dbReference>
<dbReference type="InterPro" id="IPR011991">
    <property type="entry name" value="ArsR-like_HTH"/>
</dbReference>
<dbReference type="InterPro" id="IPR016943">
    <property type="entry name" value="UCP030050_HTH"/>
</dbReference>
<dbReference type="GO" id="GO:0003677">
    <property type="term" value="F:DNA binding"/>
    <property type="evidence" value="ECO:0007669"/>
    <property type="project" value="UniProtKB-KW"/>
</dbReference>
<dbReference type="SMART" id="SM00418">
    <property type="entry name" value="HTH_ARSR"/>
    <property type="match status" value="1"/>
</dbReference>
<dbReference type="InterPro" id="IPR051011">
    <property type="entry name" value="Metal_resp_trans_reg"/>
</dbReference>
<name>F5YAG0_LEAAZ</name>
<dbReference type="PANTHER" id="PTHR43132">
    <property type="entry name" value="ARSENICAL RESISTANCE OPERON REPRESSOR ARSR-RELATED"/>
    <property type="match status" value="1"/>
</dbReference>
<organism evidence="5 6">
    <name type="scientific">Leadbettera azotonutricia (strain ATCC BAA-888 / DSM 13862 / ZAS-9)</name>
    <name type="common">Treponema azotonutricium</name>
    <dbReference type="NCBI Taxonomy" id="545695"/>
    <lineage>
        <taxon>Bacteria</taxon>
        <taxon>Pseudomonadati</taxon>
        <taxon>Spirochaetota</taxon>
        <taxon>Spirochaetia</taxon>
        <taxon>Spirochaetales</taxon>
        <taxon>Breznakiellaceae</taxon>
        <taxon>Leadbettera</taxon>
    </lineage>
</organism>
<evidence type="ECO:0000256" key="1">
    <source>
        <dbReference type="ARBA" id="ARBA00023015"/>
    </source>
</evidence>
<dbReference type="InterPro" id="IPR036388">
    <property type="entry name" value="WH-like_DNA-bd_sf"/>
</dbReference>
<dbReference type="InterPro" id="IPR001845">
    <property type="entry name" value="HTH_ArsR_DNA-bd_dom"/>
</dbReference>
<reference evidence="5 6" key="2">
    <citation type="journal article" date="2011" name="ISME J.">
        <title>RNA-seq reveals cooperative metabolic interactions between two termite-gut spirochete species in co-culture.</title>
        <authorList>
            <person name="Rosenthal A.Z."/>
            <person name="Matson E.G."/>
            <person name="Eldar A."/>
            <person name="Leadbetter J.R."/>
        </authorList>
    </citation>
    <scope>NUCLEOTIDE SEQUENCE [LARGE SCALE GENOMIC DNA]</scope>
    <source>
        <strain evidence="6">ATCC BAA-888 / DSM 13862 / ZAS-9</strain>
    </source>
</reference>
<dbReference type="SUPFAM" id="SSF46785">
    <property type="entry name" value="Winged helix' DNA-binding domain"/>
    <property type="match status" value="1"/>
</dbReference>
<dbReference type="Pfam" id="PF01022">
    <property type="entry name" value="HTH_5"/>
    <property type="match status" value="1"/>
</dbReference>
<dbReference type="InterPro" id="IPR036390">
    <property type="entry name" value="WH_DNA-bd_sf"/>
</dbReference>
<gene>
    <name evidence="5" type="ordered locus">TREAZ_3110</name>
</gene>
<keyword evidence="3" id="KW-0804">Transcription</keyword>
<dbReference type="KEGG" id="taz:TREAZ_3110"/>
<dbReference type="PIRSF" id="PIRSF030050">
    <property type="entry name" value="UCP030050_HTH"/>
    <property type="match status" value="1"/>
</dbReference>
<dbReference type="CDD" id="cd00090">
    <property type="entry name" value="HTH_ARSR"/>
    <property type="match status" value="1"/>
</dbReference>
<dbReference type="EMBL" id="CP001841">
    <property type="protein sequence ID" value="AEF83262.1"/>
    <property type="molecule type" value="Genomic_DNA"/>
</dbReference>
<evidence type="ECO:0000256" key="3">
    <source>
        <dbReference type="ARBA" id="ARBA00023163"/>
    </source>
</evidence>
<dbReference type="InParanoid" id="F5YAG0"/>
<dbReference type="HOGENOM" id="CLU_902760_0_0_12"/>
<dbReference type="OrthoDB" id="9781958at2"/>
<sequence>MRKAGQQALVIDSSRDTKALKALASEVRVRILELLQNQELNITEIARRLAIPQSTATTSVLILEDAGLIDSHTANGVKGGQKICSSRYKEFLINFNPSAAPQNDAEAIEVEMPVGLFTSYEVSAPCGLCSRDGIIGYLDVPATFFSPDRAKAALVWFEKGYVEYKFPNNTFSSGKKSLKRIELSMEMSSEVPGTNKKWPSDISVWINEMFIGTWTSPGDFGDRRGKYTPSFWKLEGSQYGLLTTWEVTNEGTFIDRLQVSTITLDDLHIADHHSVKVRIGISARAKHAGGINIFGKGFGDYDQDIILKLYAGEKS</sequence>
<evidence type="ECO:0000259" key="4">
    <source>
        <dbReference type="SMART" id="SM00418"/>
    </source>
</evidence>